<feature type="transmembrane region" description="Helical" evidence="5">
    <location>
        <begin position="6"/>
        <end position="30"/>
    </location>
</feature>
<dbReference type="EMBL" id="LOCK01000028">
    <property type="protein sequence ID" value="KTE90980.1"/>
    <property type="molecule type" value="Genomic_DNA"/>
</dbReference>
<keyword evidence="4 5" id="KW-0472">Membrane</keyword>
<sequence>MFDERALIALLLSFIAGMATLLGALIIFVTKSKNEKILSASLGFAAGVMLSVSFLDLWTQSQASLISYMGHKMGLLLSVVFLLGGILFALGIDHFVPHEEPSPNEKDKPHQNLYRVGFVSMLAIMFHNFPEGIATFSAGYEDLTMGISIAVAISMHNIPEGITVAMPLYYATGKKKDAFKYTFLSGMAEPFGALLAFLVLRPFINSFNLGAIFAIVAGIMIYIAIEELIPSSRQYGHPRLALFATFAGIIIMPLSHIF</sequence>
<feature type="transmembrane region" description="Helical" evidence="5">
    <location>
        <begin position="113"/>
        <end position="129"/>
    </location>
</feature>
<feature type="transmembrane region" description="Helical" evidence="5">
    <location>
        <begin position="37"/>
        <end position="55"/>
    </location>
</feature>
<evidence type="ECO:0000256" key="4">
    <source>
        <dbReference type="ARBA" id="ARBA00023136"/>
    </source>
</evidence>
<dbReference type="Pfam" id="PF02535">
    <property type="entry name" value="Zip"/>
    <property type="match status" value="1"/>
</dbReference>
<feature type="transmembrane region" description="Helical" evidence="5">
    <location>
        <begin position="75"/>
        <end position="92"/>
    </location>
</feature>
<feature type="transmembrane region" description="Helical" evidence="5">
    <location>
        <begin position="206"/>
        <end position="225"/>
    </location>
</feature>
<comment type="subcellular location">
    <subcellularLocation>
        <location evidence="1">Membrane</location>
        <topology evidence="1">Multi-pass membrane protein</topology>
    </subcellularLocation>
</comment>
<keyword evidence="3 5" id="KW-1133">Transmembrane helix</keyword>
<evidence type="ECO:0000256" key="2">
    <source>
        <dbReference type="ARBA" id="ARBA00022692"/>
    </source>
</evidence>
<dbReference type="PANTHER" id="PTHR11040">
    <property type="entry name" value="ZINC/IRON TRANSPORTER"/>
    <property type="match status" value="1"/>
</dbReference>
<dbReference type="OMA" id="HESTGPC"/>
<evidence type="ECO:0000256" key="5">
    <source>
        <dbReference type="SAM" id="Phobius"/>
    </source>
</evidence>
<protein>
    <submittedName>
        <fullName evidence="6">Zinc transporter ZupT</fullName>
    </submittedName>
</protein>
<evidence type="ECO:0000256" key="3">
    <source>
        <dbReference type="ARBA" id="ARBA00022989"/>
    </source>
</evidence>
<evidence type="ECO:0000313" key="8">
    <source>
        <dbReference type="Proteomes" id="UP000054623"/>
    </source>
</evidence>
<dbReference type="OrthoDB" id="9787346at2"/>
<proteinExistence type="predicted"/>
<evidence type="ECO:0000313" key="7">
    <source>
        <dbReference type="EMBL" id="KTE90980.1"/>
    </source>
</evidence>
<dbReference type="Proteomes" id="UP000054623">
    <property type="component" value="Unassembled WGS sequence"/>
</dbReference>
<dbReference type="PANTHER" id="PTHR11040:SF205">
    <property type="entry name" value="ZINC TRANSPORTER ZUPT"/>
    <property type="match status" value="1"/>
</dbReference>
<reference evidence="7 8" key="2">
    <citation type="submission" date="2015-12" db="EMBL/GenBank/DDBJ databases">
        <title>Draft Genome Sequence of Desulfitobacterium hafniense Strain DH, a Sulfate-reducing Bacterium Isolated from Paddy Soils.</title>
        <authorList>
            <person name="Bao P."/>
            <person name="Zhang X."/>
            <person name="Li G."/>
        </authorList>
    </citation>
    <scope>NUCLEOTIDE SEQUENCE [LARGE SCALE GENOMIC DNA]</scope>
    <source>
        <strain evidence="7 8">DH</strain>
    </source>
</reference>
<feature type="transmembrane region" description="Helical" evidence="5">
    <location>
        <begin position="181"/>
        <end position="200"/>
    </location>
</feature>
<organism evidence="6">
    <name type="scientific">Desulfitobacterium hafniense</name>
    <name type="common">Desulfitobacterium frappieri</name>
    <dbReference type="NCBI Taxonomy" id="49338"/>
    <lineage>
        <taxon>Bacteria</taxon>
        <taxon>Bacillati</taxon>
        <taxon>Bacillota</taxon>
        <taxon>Clostridia</taxon>
        <taxon>Eubacteriales</taxon>
        <taxon>Desulfitobacteriaceae</taxon>
        <taxon>Desulfitobacterium</taxon>
    </lineage>
</organism>
<dbReference type="EMBL" id="LK996017">
    <property type="protein sequence ID" value="CDX01595.1"/>
    <property type="molecule type" value="Genomic_DNA"/>
</dbReference>
<evidence type="ECO:0000256" key="1">
    <source>
        <dbReference type="ARBA" id="ARBA00004141"/>
    </source>
</evidence>
<dbReference type="GO" id="GO:0005385">
    <property type="term" value="F:zinc ion transmembrane transporter activity"/>
    <property type="evidence" value="ECO:0007669"/>
    <property type="project" value="TreeGrafter"/>
</dbReference>
<name>A0A098AZR2_DESHA</name>
<dbReference type="AlphaFoldDB" id="A0A098AZR2"/>
<dbReference type="InterPro" id="IPR003689">
    <property type="entry name" value="ZIP"/>
</dbReference>
<gene>
    <name evidence="7" type="ORF">AT727_05110</name>
    <name evidence="6" type="ORF">DPCES_1708</name>
</gene>
<dbReference type="NCBIfam" id="NF003243">
    <property type="entry name" value="PRK04201.1"/>
    <property type="match status" value="1"/>
</dbReference>
<feature type="transmembrane region" description="Helical" evidence="5">
    <location>
        <begin position="237"/>
        <end position="257"/>
    </location>
</feature>
<accession>A0A098AZR2</accession>
<dbReference type="PATRIC" id="fig|49338.4.peg.1833"/>
<dbReference type="GO" id="GO:0016020">
    <property type="term" value="C:membrane"/>
    <property type="evidence" value="ECO:0007669"/>
    <property type="project" value="UniProtKB-SubCell"/>
</dbReference>
<keyword evidence="2 5" id="KW-0812">Transmembrane</keyword>
<evidence type="ECO:0000313" key="6">
    <source>
        <dbReference type="EMBL" id="CDX01595.1"/>
    </source>
</evidence>
<reference evidence="6" key="1">
    <citation type="submission" date="2014-07" db="EMBL/GenBank/DDBJ databases">
        <authorList>
            <person name="Hornung V.Bastian."/>
        </authorList>
    </citation>
    <scope>NUCLEOTIDE SEQUENCE</scope>
    <source>
        <strain evidence="6">PCE-S</strain>
    </source>
</reference>
<dbReference type="RefSeq" id="WP_005811500.1">
    <property type="nucleotide sequence ID" value="NZ_CABKQQ010000033.1"/>
</dbReference>